<reference evidence="2" key="1">
    <citation type="journal article" date="2017" name="Nat. Microbiol.">
        <title>Global analysis of biosynthetic gene clusters reveals vast potential of secondary metabolite production in Penicillium species.</title>
        <authorList>
            <person name="Nielsen J.C."/>
            <person name="Grijseels S."/>
            <person name="Prigent S."/>
            <person name="Ji B."/>
            <person name="Dainat J."/>
            <person name="Nielsen K.F."/>
            <person name="Frisvad J.C."/>
            <person name="Workman M."/>
            <person name="Nielsen J."/>
        </authorList>
    </citation>
    <scope>NUCLEOTIDE SEQUENCE [LARGE SCALE GENOMIC DNA]</scope>
    <source>
        <strain evidence="2">IBT 29486</strain>
    </source>
</reference>
<keyword evidence="2" id="KW-1185">Reference proteome</keyword>
<sequence length="118" mass="14048">MIIALCPRLPIELALEVSNTRSEIKMPVWEQRPSRIHLVIFLLSRFTTEELGKTQKTIQDAIPSIMEKAALVWEEEDMWEEEHMLEEEHMRDAMSFVPINSVELIPRDRHRLRTRRDL</sequence>
<dbReference type="EMBL" id="MDYP01000011">
    <property type="protein sequence ID" value="OQE08148.1"/>
    <property type="molecule type" value="Genomic_DNA"/>
</dbReference>
<proteinExistence type="predicted"/>
<gene>
    <name evidence="1" type="ORF">PENVUL_c011G00873</name>
</gene>
<dbReference type="OrthoDB" id="4461621at2759"/>
<organism evidence="1 2">
    <name type="scientific">Penicillium vulpinum</name>
    <dbReference type="NCBI Taxonomy" id="29845"/>
    <lineage>
        <taxon>Eukaryota</taxon>
        <taxon>Fungi</taxon>
        <taxon>Dikarya</taxon>
        <taxon>Ascomycota</taxon>
        <taxon>Pezizomycotina</taxon>
        <taxon>Eurotiomycetes</taxon>
        <taxon>Eurotiomycetidae</taxon>
        <taxon>Eurotiales</taxon>
        <taxon>Aspergillaceae</taxon>
        <taxon>Penicillium</taxon>
    </lineage>
</organism>
<evidence type="ECO:0000313" key="1">
    <source>
        <dbReference type="EMBL" id="OQE08148.1"/>
    </source>
</evidence>
<accession>A0A1V6S2P4</accession>
<comment type="caution">
    <text evidence="1">The sequence shown here is derived from an EMBL/GenBank/DDBJ whole genome shotgun (WGS) entry which is preliminary data.</text>
</comment>
<dbReference type="STRING" id="29845.A0A1V6S2P4"/>
<protein>
    <submittedName>
        <fullName evidence="1">Uncharacterized protein</fullName>
    </submittedName>
</protein>
<evidence type="ECO:0000313" key="2">
    <source>
        <dbReference type="Proteomes" id="UP000191518"/>
    </source>
</evidence>
<dbReference type="Proteomes" id="UP000191518">
    <property type="component" value="Unassembled WGS sequence"/>
</dbReference>
<dbReference type="AlphaFoldDB" id="A0A1V6S2P4"/>
<name>A0A1V6S2P4_9EURO</name>